<accession>A0A1N7SIW1</accession>
<sequence length="62" mass="6912">MERENSLSSLTAEEAVAYRALLRRRFGQASKNSQRPSRDAYNNAPPSDVAEMGRGLAQYLLP</sequence>
<evidence type="ECO:0000256" key="1">
    <source>
        <dbReference type="SAM" id="MobiDB-lite"/>
    </source>
</evidence>
<name>A0A1N7SIW1_9BURK</name>
<proteinExistence type="predicted"/>
<dbReference type="AlphaFoldDB" id="A0A1N7SIW1"/>
<evidence type="ECO:0000313" key="3">
    <source>
        <dbReference type="Proteomes" id="UP000195569"/>
    </source>
</evidence>
<gene>
    <name evidence="2" type="ORF">BN2476_560108</name>
</gene>
<evidence type="ECO:0000313" key="2">
    <source>
        <dbReference type="EMBL" id="SIT47327.1"/>
    </source>
</evidence>
<keyword evidence="3" id="KW-1185">Reference proteome</keyword>
<reference evidence="2" key="1">
    <citation type="submission" date="2016-12" db="EMBL/GenBank/DDBJ databases">
        <authorList>
            <person name="Moulin L."/>
        </authorList>
    </citation>
    <scope>NUCLEOTIDE SEQUENCE [LARGE SCALE GENOMIC DNA]</scope>
    <source>
        <strain evidence="2">STM 7183</strain>
    </source>
</reference>
<dbReference type="Proteomes" id="UP000195569">
    <property type="component" value="Unassembled WGS sequence"/>
</dbReference>
<protein>
    <submittedName>
        <fullName evidence="2">Uncharacterized protein</fullName>
    </submittedName>
</protein>
<feature type="region of interest" description="Disordered" evidence="1">
    <location>
        <begin position="27"/>
        <end position="49"/>
    </location>
</feature>
<organism evidence="2 3">
    <name type="scientific">Paraburkholderia piptadeniae</name>
    <dbReference type="NCBI Taxonomy" id="1701573"/>
    <lineage>
        <taxon>Bacteria</taxon>
        <taxon>Pseudomonadati</taxon>
        <taxon>Pseudomonadota</taxon>
        <taxon>Betaproteobacteria</taxon>
        <taxon>Burkholderiales</taxon>
        <taxon>Burkholderiaceae</taxon>
        <taxon>Paraburkholderia</taxon>
    </lineage>
</organism>
<dbReference type="EMBL" id="CYGY02000056">
    <property type="protein sequence ID" value="SIT47327.1"/>
    <property type="molecule type" value="Genomic_DNA"/>
</dbReference>
<comment type="caution">
    <text evidence="2">The sequence shown here is derived from an EMBL/GenBank/DDBJ whole genome shotgun (WGS) entry which is preliminary data.</text>
</comment>